<feature type="transmembrane region" description="Helical" evidence="7">
    <location>
        <begin position="87"/>
        <end position="106"/>
    </location>
</feature>
<dbReference type="InterPro" id="IPR004638">
    <property type="entry name" value="EmrB-like"/>
</dbReference>
<sequence>MQQAPPPEQAGHPRRWPILGVLVVSLLVVVLDNTVLNVAVKTIADPHEGLGATQGQLEWAINSYTLVFAGLLFTFGVLGDRYGRKRTIMLGMVIFGVASLASAYAQTPDQLIWARALMGLGGAALMPQTLSIITNVFPPAERAKAIGIWAGAVGLAVAIGPMTGGLLLDHFWWGSVFLINVPIIIGGLIGMVLLVPESKNPSPGGLDPVGVVLSIVGLVVLSWGIIEGGQKGSWLEPTVLAPIIGGIAVLAAFVWYEGRIDHPAFDVKLFRDPRLSAAVGSITLTFFAASGLFFFSSFYMQSVRGLSPFEAGAMMLPFAAAQLLFSPLSARMVARFGAKRVSSVGLLAVAGALLFWPFFTASTPLWVVGIAFFIQGSGMANVMPPATVSMMQALPQEKAGAGSALSNTARQVAVAMGVAILGSIVSSVYRGDLKEQLATVPEPMRHAAGESLEGTLAAARATGNTGLVQPAYDAFINGMHVAAWISVTVALIGAAAALRFMPGKPANAKTAEPEIREKAGV</sequence>
<name>A0ABP6QC47_9ACTN</name>
<gene>
    <name evidence="9" type="ORF">GCM10010468_36780</name>
</gene>
<dbReference type="PROSITE" id="PS50850">
    <property type="entry name" value="MFS"/>
    <property type="match status" value="1"/>
</dbReference>
<dbReference type="PANTHER" id="PTHR42718:SF42">
    <property type="entry name" value="EXPORT PROTEIN"/>
    <property type="match status" value="1"/>
</dbReference>
<evidence type="ECO:0000256" key="4">
    <source>
        <dbReference type="ARBA" id="ARBA00022692"/>
    </source>
</evidence>
<dbReference type="PANTHER" id="PTHR42718">
    <property type="entry name" value="MAJOR FACILITATOR SUPERFAMILY MULTIDRUG TRANSPORTER MFSC"/>
    <property type="match status" value="1"/>
</dbReference>
<dbReference type="PRINTS" id="PR01036">
    <property type="entry name" value="TCRTETB"/>
</dbReference>
<protein>
    <submittedName>
        <fullName evidence="9">MFS transporter</fullName>
    </submittedName>
</protein>
<evidence type="ECO:0000313" key="9">
    <source>
        <dbReference type="EMBL" id="GAA3215398.1"/>
    </source>
</evidence>
<evidence type="ECO:0000259" key="8">
    <source>
        <dbReference type="PROSITE" id="PS50850"/>
    </source>
</evidence>
<evidence type="ECO:0000256" key="6">
    <source>
        <dbReference type="ARBA" id="ARBA00023136"/>
    </source>
</evidence>
<feature type="transmembrane region" description="Helical" evidence="7">
    <location>
        <begin position="59"/>
        <end position="78"/>
    </location>
</feature>
<keyword evidence="4 7" id="KW-0812">Transmembrane</keyword>
<dbReference type="Proteomes" id="UP001501237">
    <property type="component" value="Unassembled WGS sequence"/>
</dbReference>
<feature type="transmembrane region" description="Helical" evidence="7">
    <location>
        <begin position="481"/>
        <end position="501"/>
    </location>
</feature>
<keyword evidence="10" id="KW-1185">Reference proteome</keyword>
<accession>A0ABP6QC47</accession>
<dbReference type="InterPro" id="IPR020846">
    <property type="entry name" value="MFS_dom"/>
</dbReference>
<feature type="transmembrane region" description="Helical" evidence="7">
    <location>
        <begin position="412"/>
        <end position="429"/>
    </location>
</feature>
<comment type="caution">
    <text evidence="9">The sequence shown here is derived from an EMBL/GenBank/DDBJ whole genome shotgun (WGS) entry which is preliminary data.</text>
</comment>
<dbReference type="InterPro" id="IPR036259">
    <property type="entry name" value="MFS_trans_sf"/>
</dbReference>
<dbReference type="NCBIfam" id="TIGR00711">
    <property type="entry name" value="efflux_EmrB"/>
    <property type="match status" value="1"/>
</dbReference>
<feature type="transmembrane region" description="Helical" evidence="7">
    <location>
        <begin position="206"/>
        <end position="226"/>
    </location>
</feature>
<feature type="transmembrane region" description="Helical" evidence="7">
    <location>
        <begin position="16"/>
        <end position="39"/>
    </location>
</feature>
<keyword evidence="3" id="KW-1003">Cell membrane</keyword>
<proteinExistence type="predicted"/>
<evidence type="ECO:0000256" key="2">
    <source>
        <dbReference type="ARBA" id="ARBA00022448"/>
    </source>
</evidence>
<dbReference type="Pfam" id="PF07690">
    <property type="entry name" value="MFS_1"/>
    <property type="match status" value="1"/>
</dbReference>
<evidence type="ECO:0000256" key="1">
    <source>
        <dbReference type="ARBA" id="ARBA00004651"/>
    </source>
</evidence>
<feature type="transmembrane region" description="Helical" evidence="7">
    <location>
        <begin position="311"/>
        <end position="329"/>
    </location>
</feature>
<feature type="transmembrane region" description="Helical" evidence="7">
    <location>
        <begin position="145"/>
        <end position="164"/>
    </location>
</feature>
<keyword evidence="5 7" id="KW-1133">Transmembrane helix</keyword>
<dbReference type="SUPFAM" id="SSF103473">
    <property type="entry name" value="MFS general substrate transporter"/>
    <property type="match status" value="1"/>
</dbReference>
<feature type="transmembrane region" description="Helical" evidence="7">
    <location>
        <begin position="112"/>
        <end position="133"/>
    </location>
</feature>
<reference evidence="10" key="1">
    <citation type="journal article" date="2019" name="Int. J. Syst. Evol. Microbiol.">
        <title>The Global Catalogue of Microorganisms (GCM) 10K type strain sequencing project: providing services to taxonomists for standard genome sequencing and annotation.</title>
        <authorList>
            <consortium name="The Broad Institute Genomics Platform"/>
            <consortium name="The Broad Institute Genome Sequencing Center for Infectious Disease"/>
            <person name="Wu L."/>
            <person name="Ma J."/>
        </authorList>
    </citation>
    <scope>NUCLEOTIDE SEQUENCE [LARGE SCALE GENOMIC DNA]</scope>
    <source>
        <strain evidence="10">JCM 9377</strain>
    </source>
</reference>
<evidence type="ECO:0000313" key="10">
    <source>
        <dbReference type="Proteomes" id="UP001501237"/>
    </source>
</evidence>
<comment type="subcellular location">
    <subcellularLocation>
        <location evidence="1">Cell membrane</location>
        <topology evidence="1">Multi-pass membrane protein</topology>
    </subcellularLocation>
</comment>
<keyword evidence="6 7" id="KW-0472">Membrane</keyword>
<dbReference type="InterPro" id="IPR011701">
    <property type="entry name" value="MFS"/>
</dbReference>
<evidence type="ECO:0000256" key="7">
    <source>
        <dbReference type="SAM" id="Phobius"/>
    </source>
</evidence>
<dbReference type="Gene3D" id="1.20.1720.10">
    <property type="entry name" value="Multidrug resistance protein D"/>
    <property type="match status" value="1"/>
</dbReference>
<dbReference type="Gene3D" id="1.20.1250.20">
    <property type="entry name" value="MFS general substrate transporter like domains"/>
    <property type="match status" value="1"/>
</dbReference>
<evidence type="ECO:0000256" key="5">
    <source>
        <dbReference type="ARBA" id="ARBA00022989"/>
    </source>
</evidence>
<dbReference type="EMBL" id="BAAAUV010000008">
    <property type="protein sequence ID" value="GAA3215398.1"/>
    <property type="molecule type" value="Genomic_DNA"/>
</dbReference>
<feature type="transmembrane region" description="Helical" evidence="7">
    <location>
        <begin position="277"/>
        <end position="299"/>
    </location>
</feature>
<dbReference type="RefSeq" id="WP_344829552.1">
    <property type="nucleotide sequence ID" value="NZ_BAAAUV010000008.1"/>
</dbReference>
<feature type="transmembrane region" description="Helical" evidence="7">
    <location>
        <begin position="170"/>
        <end position="194"/>
    </location>
</feature>
<keyword evidence="2" id="KW-0813">Transport</keyword>
<feature type="transmembrane region" description="Helical" evidence="7">
    <location>
        <begin position="238"/>
        <end position="256"/>
    </location>
</feature>
<feature type="domain" description="Major facilitator superfamily (MFS) profile" evidence="8">
    <location>
        <begin position="18"/>
        <end position="505"/>
    </location>
</feature>
<dbReference type="CDD" id="cd17321">
    <property type="entry name" value="MFS_MMR_MDR_like"/>
    <property type="match status" value="1"/>
</dbReference>
<evidence type="ECO:0000256" key="3">
    <source>
        <dbReference type="ARBA" id="ARBA00022475"/>
    </source>
</evidence>
<organism evidence="9 10">
    <name type="scientific">Actinocorallia longicatena</name>
    <dbReference type="NCBI Taxonomy" id="111803"/>
    <lineage>
        <taxon>Bacteria</taxon>
        <taxon>Bacillati</taxon>
        <taxon>Actinomycetota</taxon>
        <taxon>Actinomycetes</taxon>
        <taxon>Streptosporangiales</taxon>
        <taxon>Thermomonosporaceae</taxon>
        <taxon>Actinocorallia</taxon>
    </lineage>
</organism>